<dbReference type="AlphaFoldDB" id="A0A915HZC6"/>
<name>A0A915HZC6_ROMCU</name>
<organism evidence="1 2">
    <name type="scientific">Romanomermis culicivorax</name>
    <name type="common">Nematode worm</name>
    <dbReference type="NCBI Taxonomy" id="13658"/>
    <lineage>
        <taxon>Eukaryota</taxon>
        <taxon>Metazoa</taxon>
        <taxon>Ecdysozoa</taxon>
        <taxon>Nematoda</taxon>
        <taxon>Enoplea</taxon>
        <taxon>Dorylaimia</taxon>
        <taxon>Mermithida</taxon>
        <taxon>Mermithoidea</taxon>
        <taxon>Mermithidae</taxon>
        <taxon>Romanomermis</taxon>
    </lineage>
</organism>
<reference evidence="2" key="1">
    <citation type="submission" date="2022-11" db="UniProtKB">
        <authorList>
            <consortium name="WormBaseParasite"/>
        </authorList>
    </citation>
    <scope>IDENTIFICATION</scope>
</reference>
<dbReference type="Proteomes" id="UP000887565">
    <property type="component" value="Unplaced"/>
</dbReference>
<protein>
    <submittedName>
        <fullName evidence="2">Uncharacterized protein</fullName>
    </submittedName>
</protein>
<evidence type="ECO:0000313" key="2">
    <source>
        <dbReference type="WBParaSite" id="nRc.2.0.1.t07240-RA"/>
    </source>
</evidence>
<sequence length="68" mass="8108">MKEIWEADLENSDNSNLAKIGFIIFLHGTDDMKIKIKNKHHRSKFNLDLSNEKLIEKMSEKRELYFIV</sequence>
<dbReference type="WBParaSite" id="nRc.2.0.1.t07240-RA">
    <property type="protein sequence ID" value="nRc.2.0.1.t07240-RA"/>
    <property type="gene ID" value="nRc.2.0.1.g07240"/>
</dbReference>
<evidence type="ECO:0000313" key="1">
    <source>
        <dbReference type="Proteomes" id="UP000887565"/>
    </source>
</evidence>
<proteinExistence type="predicted"/>
<accession>A0A915HZC6</accession>
<keyword evidence="1" id="KW-1185">Reference proteome</keyword>